<evidence type="ECO:0000313" key="2">
    <source>
        <dbReference type="EMBL" id="NYD87878.1"/>
    </source>
</evidence>
<dbReference type="InterPro" id="IPR001845">
    <property type="entry name" value="HTH_ArsR_DNA-bd_dom"/>
</dbReference>
<dbReference type="NCBIfam" id="NF033788">
    <property type="entry name" value="HTH_metalloreg"/>
    <property type="match status" value="1"/>
</dbReference>
<dbReference type="PANTHER" id="PTHR38600">
    <property type="entry name" value="TRANSCRIPTIONAL REGULATORY PROTEIN"/>
    <property type="match status" value="1"/>
</dbReference>
<dbReference type="SMART" id="SM00418">
    <property type="entry name" value="HTH_ARSR"/>
    <property type="match status" value="1"/>
</dbReference>
<feature type="domain" description="HTH arsR-type" evidence="1">
    <location>
        <begin position="4"/>
        <end position="98"/>
    </location>
</feature>
<dbReference type="SUPFAM" id="SSF46785">
    <property type="entry name" value="Winged helix' DNA-binding domain"/>
    <property type="match status" value="1"/>
</dbReference>
<dbReference type="GO" id="GO:0003700">
    <property type="term" value="F:DNA-binding transcription factor activity"/>
    <property type="evidence" value="ECO:0007669"/>
    <property type="project" value="InterPro"/>
</dbReference>
<evidence type="ECO:0000259" key="1">
    <source>
        <dbReference type="PROSITE" id="PS50987"/>
    </source>
</evidence>
<dbReference type="InterPro" id="IPR036388">
    <property type="entry name" value="WH-like_DNA-bd_sf"/>
</dbReference>
<name>A0A7Y9FID4_9CELL</name>
<dbReference type="GO" id="GO:0003677">
    <property type="term" value="F:DNA binding"/>
    <property type="evidence" value="ECO:0007669"/>
    <property type="project" value="UniProtKB-KW"/>
</dbReference>
<dbReference type="PANTHER" id="PTHR38600:SF2">
    <property type="entry name" value="SLL0088 PROTEIN"/>
    <property type="match status" value="1"/>
</dbReference>
<dbReference type="Pfam" id="PF01022">
    <property type="entry name" value="HTH_5"/>
    <property type="match status" value="1"/>
</dbReference>
<gene>
    <name evidence="2" type="ORF">BKA21_003427</name>
</gene>
<dbReference type="AlphaFoldDB" id="A0A7Y9FID4"/>
<protein>
    <submittedName>
        <fullName evidence="2">DNA-binding transcriptional ArsR family regulator</fullName>
    </submittedName>
</protein>
<proteinExistence type="predicted"/>
<dbReference type="EMBL" id="JACCBK010000001">
    <property type="protein sequence ID" value="NYD87878.1"/>
    <property type="molecule type" value="Genomic_DNA"/>
</dbReference>
<dbReference type="CDD" id="cd00090">
    <property type="entry name" value="HTH_ARSR"/>
    <property type="match status" value="1"/>
</dbReference>
<dbReference type="Proteomes" id="UP000577956">
    <property type="component" value="Unassembled WGS sequence"/>
</dbReference>
<dbReference type="InterPro" id="IPR036390">
    <property type="entry name" value="WH_DNA-bd_sf"/>
</dbReference>
<reference evidence="2 3" key="1">
    <citation type="submission" date="2020-07" db="EMBL/GenBank/DDBJ databases">
        <title>Sequencing the genomes of 1000 actinobacteria strains.</title>
        <authorList>
            <person name="Klenk H.-P."/>
        </authorList>
    </citation>
    <scope>NUCLEOTIDE SEQUENCE [LARGE SCALE GENOMIC DNA]</scope>
    <source>
        <strain evidence="2 3">DSM 24482</strain>
    </source>
</reference>
<dbReference type="RefSeq" id="WP_140460186.1">
    <property type="nucleotide sequence ID" value="NZ_BAABFI010000013.1"/>
</dbReference>
<organism evidence="2 3">
    <name type="scientific">Cellulomonas oligotrophica</name>
    <dbReference type="NCBI Taxonomy" id="931536"/>
    <lineage>
        <taxon>Bacteria</taxon>
        <taxon>Bacillati</taxon>
        <taxon>Actinomycetota</taxon>
        <taxon>Actinomycetes</taxon>
        <taxon>Micrococcales</taxon>
        <taxon>Cellulomonadaceae</taxon>
        <taxon>Cellulomonas</taxon>
    </lineage>
</organism>
<dbReference type="Gene3D" id="1.10.10.10">
    <property type="entry name" value="Winged helix-like DNA-binding domain superfamily/Winged helix DNA-binding domain"/>
    <property type="match status" value="1"/>
</dbReference>
<dbReference type="PROSITE" id="PS50987">
    <property type="entry name" value="HTH_ARSR_2"/>
    <property type="match status" value="1"/>
</dbReference>
<keyword evidence="2" id="KW-0238">DNA-binding</keyword>
<accession>A0A7Y9FID4</accession>
<dbReference type="InterPro" id="IPR011991">
    <property type="entry name" value="ArsR-like_HTH"/>
</dbReference>
<comment type="caution">
    <text evidence="2">The sequence shown here is derived from an EMBL/GenBank/DDBJ whole genome shotgun (WGS) entry which is preliminary data.</text>
</comment>
<evidence type="ECO:0000313" key="3">
    <source>
        <dbReference type="Proteomes" id="UP000577956"/>
    </source>
</evidence>
<sequence>MVVDQVRSSDDVDRLFHALADATRRDIVRRVLQQEASVSSLARHYAMSFAAVQKHVAVLERAHLVVKQRRGREQVVHGDVDALRTATRLLSELEELWRGRVDRMEAVLADLDDPHRPTGGAA</sequence>